<dbReference type="InterPro" id="IPR011009">
    <property type="entry name" value="Kinase-like_dom_sf"/>
</dbReference>
<dbReference type="Proteomes" id="UP000676325">
    <property type="component" value="Unassembled WGS sequence"/>
</dbReference>
<dbReference type="SUPFAM" id="SSF56112">
    <property type="entry name" value="Protein kinase-like (PK-like)"/>
    <property type="match status" value="1"/>
</dbReference>
<dbReference type="EMBL" id="JAGSOH010000009">
    <property type="protein sequence ID" value="MBR7825839.1"/>
    <property type="molecule type" value="Genomic_DNA"/>
</dbReference>
<keyword evidence="1" id="KW-0175">Coiled coil</keyword>
<gene>
    <name evidence="3" type="ORF">KDK95_05925</name>
</gene>
<accession>A0A941IG83</accession>
<organism evidence="3 4">
    <name type="scientific">Actinospica acidithermotolerans</name>
    <dbReference type="NCBI Taxonomy" id="2828514"/>
    <lineage>
        <taxon>Bacteria</taxon>
        <taxon>Bacillati</taxon>
        <taxon>Actinomycetota</taxon>
        <taxon>Actinomycetes</taxon>
        <taxon>Catenulisporales</taxon>
        <taxon>Actinospicaceae</taxon>
        <taxon>Actinospica</taxon>
    </lineage>
</organism>
<keyword evidence="4" id="KW-1185">Reference proteome</keyword>
<evidence type="ECO:0000256" key="1">
    <source>
        <dbReference type="SAM" id="Coils"/>
    </source>
</evidence>
<feature type="domain" description="Aminoglycoside phosphotransferase" evidence="2">
    <location>
        <begin position="87"/>
        <end position="251"/>
    </location>
</feature>
<dbReference type="InterPro" id="IPR002575">
    <property type="entry name" value="Aminoglycoside_PTrfase"/>
</dbReference>
<dbReference type="AlphaFoldDB" id="A0A941IG83"/>
<evidence type="ECO:0000313" key="4">
    <source>
        <dbReference type="Proteomes" id="UP000676325"/>
    </source>
</evidence>
<name>A0A941IG83_9ACTN</name>
<feature type="coiled-coil region" evidence="1">
    <location>
        <begin position="140"/>
        <end position="167"/>
    </location>
</feature>
<protein>
    <submittedName>
        <fullName evidence="3">Aminoglycoside phosphotransferase family protein</fullName>
    </submittedName>
</protein>
<comment type="caution">
    <text evidence="3">The sequence shown here is derived from an EMBL/GenBank/DDBJ whole genome shotgun (WGS) entry which is preliminary data.</text>
</comment>
<dbReference type="Pfam" id="PF01636">
    <property type="entry name" value="APH"/>
    <property type="match status" value="1"/>
</dbReference>
<evidence type="ECO:0000259" key="2">
    <source>
        <dbReference type="Pfam" id="PF01636"/>
    </source>
</evidence>
<sequence length="302" mass="32470">MNTPEPVPAVATAVPADLAAFAATAVGSCTLVADLSWPYEGSEVYRIRDAHGVDHILKRLINDRFYGMEVAGYRWAPALGPGRAPILEAADRALRAVIVSFLPGAPMLGEIEPVLEARAYRQAGRLLALLHSAEPPAAETALLERLLDRAEQQLAKAAAELDAGQRTLARRAAQLLAEAAPGLRGVPTHGDIQPRNLLLDRVSGTLALIDFEKAGIAPPVRDLVRLEAGIFTGRPQLRDAFYDGYGRELDPVETLALRAWVVLDSVSALAWGIPNGDHEIVARARAALTDARFTDLEPDPPR</sequence>
<reference evidence="3" key="1">
    <citation type="submission" date="2021-04" db="EMBL/GenBank/DDBJ databases">
        <title>Genome based classification of Actinospica acidithermotolerans sp. nov., an actinobacterium isolated from an Indonesian hot spring.</title>
        <authorList>
            <person name="Kusuma A.B."/>
            <person name="Putra K.E."/>
            <person name="Nafisah S."/>
            <person name="Loh J."/>
            <person name="Nouioui I."/>
            <person name="Goodfellow M."/>
        </authorList>
    </citation>
    <scope>NUCLEOTIDE SEQUENCE</scope>
    <source>
        <strain evidence="3">MGRD01-02</strain>
    </source>
</reference>
<dbReference type="Gene3D" id="3.90.1200.10">
    <property type="match status" value="1"/>
</dbReference>
<proteinExistence type="predicted"/>
<dbReference type="RefSeq" id="WP_212516994.1">
    <property type="nucleotide sequence ID" value="NZ_JAGSOH010000009.1"/>
</dbReference>
<evidence type="ECO:0000313" key="3">
    <source>
        <dbReference type="EMBL" id="MBR7825839.1"/>
    </source>
</evidence>